<sequence length="142" mass="15979">MDYRVEVEPVAYGLPTLDNLFWNDELHLFEIKSTSAGLDRYDLVLVRKATKDNAPTWNYLNNELKAAQTLTKKFGHVLLQYGRGYVFFGDTPHQLVPVVSFLRSDSHIEVKGLGTLCEEITEGGADLMCSSFCCHCITLGVF</sequence>
<organism evidence="1 2">
    <name type="scientific">Daedalea quercina L-15889</name>
    <dbReference type="NCBI Taxonomy" id="1314783"/>
    <lineage>
        <taxon>Eukaryota</taxon>
        <taxon>Fungi</taxon>
        <taxon>Dikarya</taxon>
        <taxon>Basidiomycota</taxon>
        <taxon>Agaricomycotina</taxon>
        <taxon>Agaricomycetes</taxon>
        <taxon>Polyporales</taxon>
        <taxon>Fomitopsis</taxon>
    </lineage>
</organism>
<gene>
    <name evidence="1" type="ORF">DAEQUDRAFT_770991</name>
</gene>
<protein>
    <submittedName>
        <fullName evidence="1">Uncharacterized protein</fullName>
    </submittedName>
</protein>
<keyword evidence="2" id="KW-1185">Reference proteome</keyword>
<name>A0A165KF04_9APHY</name>
<evidence type="ECO:0000313" key="1">
    <source>
        <dbReference type="EMBL" id="KZT63050.1"/>
    </source>
</evidence>
<evidence type="ECO:0000313" key="2">
    <source>
        <dbReference type="Proteomes" id="UP000076727"/>
    </source>
</evidence>
<dbReference type="EMBL" id="KV429315">
    <property type="protein sequence ID" value="KZT63050.1"/>
    <property type="molecule type" value="Genomic_DNA"/>
</dbReference>
<dbReference type="Proteomes" id="UP000076727">
    <property type="component" value="Unassembled WGS sequence"/>
</dbReference>
<dbReference type="AlphaFoldDB" id="A0A165KF04"/>
<reference evidence="1 2" key="1">
    <citation type="journal article" date="2016" name="Mol. Biol. Evol.">
        <title>Comparative Genomics of Early-Diverging Mushroom-Forming Fungi Provides Insights into the Origins of Lignocellulose Decay Capabilities.</title>
        <authorList>
            <person name="Nagy L.G."/>
            <person name="Riley R."/>
            <person name="Tritt A."/>
            <person name="Adam C."/>
            <person name="Daum C."/>
            <person name="Floudas D."/>
            <person name="Sun H."/>
            <person name="Yadav J.S."/>
            <person name="Pangilinan J."/>
            <person name="Larsson K.H."/>
            <person name="Matsuura K."/>
            <person name="Barry K."/>
            <person name="Labutti K."/>
            <person name="Kuo R."/>
            <person name="Ohm R.A."/>
            <person name="Bhattacharya S.S."/>
            <person name="Shirouzu T."/>
            <person name="Yoshinaga Y."/>
            <person name="Martin F.M."/>
            <person name="Grigoriev I.V."/>
            <person name="Hibbett D.S."/>
        </authorList>
    </citation>
    <scope>NUCLEOTIDE SEQUENCE [LARGE SCALE GENOMIC DNA]</scope>
    <source>
        <strain evidence="1 2">L-15889</strain>
    </source>
</reference>
<accession>A0A165KF04</accession>
<proteinExistence type="predicted"/>